<evidence type="ECO:0000256" key="6">
    <source>
        <dbReference type="ARBA" id="ARBA00022448"/>
    </source>
</evidence>
<dbReference type="PANTHER" id="PTHR46244">
    <property type="entry name" value="PHOSPHOENOLPYRUVATE-PROTEIN PHOSPHOTRANSFERASE"/>
    <property type="match status" value="1"/>
</dbReference>
<dbReference type="InterPro" id="IPR008279">
    <property type="entry name" value="PEP-util_enz_mobile_dom"/>
</dbReference>
<evidence type="ECO:0000259" key="14">
    <source>
        <dbReference type="SMART" id="SM00065"/>
    </source>
</evidence>
<dbReference type="Pfam" id="PF00391">
    <property type="entry name" value="PEP-utilizers"/>
    <property type="match status" value="1"/>
</dbReference>
<dbReference type="SUPFAM" id="SSF52009">
    <property type="entry name" value="Phosphohistidine domain"/>
    <property type="match status" value="1"/>
</dbReference>
<keyword evidence="8" id="KW-0762">Sugar transport</keyword>
<dbReference type="Pfam" id="PF05524">
    <property type="entry name" value="PEP-utilisers_N"/>
    <property type="match status" value="1"/>
</dbReference>
<dbReference type="Pfam" id="PF01590">
    <property type="entry name" value="GAF"/>
    <property type="match status" value="1"/>
</dbReference>
<dbReference type="Gene3D" id="3.50.30.10">
    <property type="entry name" value="Phosphohistidine domain"/>
    <property type="match status" value="1"/>
</dbReference>
<evidence type="ECO:0000313" key="16">
    <source>
        <dbReference type="Proteomes" id="UP000078070"/>
    </source>
</evidence>
<dbReference type="InterPro" id="IPR006318">
    <property type="entry name" value="PTS_EI-like"/>
</dbReference>
<dbReference type="GO" id="GO:0009401">
    <property type="term" value="P:phosphoenolpyruvate-dependent sugar phosphotransferase system"/>
    <property type="evidence" value="ECO:0007669"/>
    <property type="project" value="UniProtKB-KW"/>
</dbReference>
<evidence type="ECO:0000256" key="1">
    <source>
        <dbReference type="ARBA" id="ARBA00000683"/>
    </source>
</evidence>
<dbReference type="NCBIfam" id="NF008283">
    <property type="entry name" value="PRK11061.1"/>
    <property type="match status" value="1"/>
</dbReference>
<dbReference type="InterPro" id="IPR000121">
    <property type="entry name" value="PEP_util_C"/>
</dbReference>
<dbReference type="PRINTS" id="PR01736">
    <property type="entry name" value="PHPHTRNFRASE"/>
</dbReference>
<dbReference type="GO" id="GO:0005737">
    <property type="term" value="C:cytoplasm"/>
    <property type="evidence" value="ECO:0007669"/>
    <property type="project" value="UniProtKB-SubCell"/>
</dbReference>
<keyword evidence="6" id="KW-0813">Transport</keyword>
<evidence type="ECO:0000256" key="9">
    <source>
        <dbReference type="ARBA" id="ARBA00022679"/>
    </source>
</evidence>
<dbReference type="SMART" id="SM00065">
    <property type="entry name" value="GAF"/>
    <property type="match status" value="1"/>
</dbReference>
<organism evidence="15 16">
    <name type="scientific">Marinobacterium aestuarii</name>
    <dbReference type="NCBI Taxonomy" id="1821621"/>
    <lineage>
        <taxon>Bacteria</taxon>
        <taxon>Pseudomonadati</taxon>
        <taxon>Pseudomonadota</taxon>
        <taxon>Gammaproteobacteria</taxon>
        <taxon>Oceanospirillales</taxon>
        <taxon>Oceanospirillaceae</taxon>
        <taxon>Marinobacterium</taxon>
    </lineage>
</organism>
<dbReference type="InterPro" id="IPR029016">
    <property type="entry name" value="GAF-like_dom_sf"/>
</dbReference>
<keyword evidence="11" id="KW-0479">Metal-binding</keyword>
<evidence type="ECO:0000256" key="10">
    <source>
        <dbReference type="ARBA" id="ARBA00022683"/>
    </source>
</evidence>
<dbReference type="InterPro" id="IPR023151">
    <property type="entry name" value="PEP_util_CS"/>
</dbReference>
<dbReference type="GO" id="GO:0046872">
    <property type="term" value="F:metal ion binding"/>
    <property type="evidence" value="ECO:0007669"/>
    <property type="project" value="UniProtKB-KW"/>
</dbReference>
<dbReference type="PROSITE" id="PS00742">
    <property type="entry name" value="PEP_ENZYMES_2"/>
    <property type="match status" value="1"/>
</dbReference>
<evidence type="ECO:0000256" key="4">
    <source>
        <dbReference type="ARBA" id="ARBA00007837"/>
    </source>
</evidence>
<dbReference type="OrthoDB" id="9765468at2"/>
<dbReference type="Gene3D" id="1.10.274.10">
    <property type="entry name" value="PtsI, HPr-binding domain"/>
    <property type="match status" value="1"/>
</dbReference>
<evidence type="ECO:0000256" key="13">
    <source>
        <dbReference type="ARBA" id="ARBA00022842"/>
    </source>
</evidence>
<dbReference type="EC" id="2.7.3.9" evidence="5"/>
<evidence type="ECO:0000256" key="2">
    <source>
        <dbReference type="ARBA" id="ARBA00001946"/>
    </source>
</evidence>
<comment type="similarity">
    <text evidence="4">Belongs to the PEP-utilizing enzyme family.</text>
</comment>
<dbReference type="AlphaFoldDB" id="A0A1A9EXC0"/>
<evidence type="ECO:0000256" key="7">
    <source>
        <dbReference type="ARBA" id="ARBA00022490"/>
    </source>
</evidence>
<dbReference type="InterPro" id="IPR040442">
    <property type="entry name" value="Pyrv_kinase-like_dom_sf"/>
</dbReference>
<evidence type="ECO:0000256" key="8">
    <source>
        <dbReference type="ARBA" id="ARBA00022597"/>
    </source>
</evidence>
<dbReference type="PANTHER" id="PTHR46244:SF1">
    <property type="entry name" value="PHOSPHOENOLPYRUVATE-DEPENDENT PHOSPHOTRANSFERASE SYSTEM"/>
    <property type="match status" value="1"/>
</dbReference>
<keyword evidence="9 15" id="KW-0808">Transferase</keyword>
<dbReference type="Gene3D" id="3.20.20.60">
    <property type="entry name" value="Phosphoenolpyruvate-binding domains"/>
    <property type="match status" value="1"/>
</dbReference>
<dbReference type="GO" id="GO:0016301">
    <property type="term" value="F:kinase activity"/>
    <property type="evidence" value="ECO:0007669"/>
    <property type="project" value="UniProtKB-KW"/>
</dbReference>
<dbReference type="SUPFAM" id="SSF47831">
    <property type="entry name" value="Enzyme I of the PEP:sugar phosphotransferase system HPr-binding (sub)domain"/>
    <property type="match status" value="1"/>
</dbReference>
<dbReference type="Proteomes" id="UP000078070">
    <property type="component" value="Chromosome"/>
</dbReference>
<reference evidence="15 16" key="2">
    <citation type="journal article" date="2018" name="Int. J. Syst. Evol. Microbiol.">
        <title>Marinobacterium aestuarii sp. nov., a benzene-degrading marine bacterium isolated from estuary sediment.</title>
        <authorList>
            <person name="Bae S.S."/>
            <person name="Jung J."/>
            <person name="Chung D."/>
            <person name="Baek K."/>
        </authorList>
    </citation>
    <scope>NUCLEOTIDE SEQUENCE [LARGE SCALE GENOMIC DNA]</scope>
    <source>
        <strain evidence="15 16">ST58-10</strain>
    </source>
</reference>
<evidence type="ECO:0000256" key="12">
    <source>
        <dbReference type="ARBA" id="ARBA00022777"/>
    </source>
</evidence>
<dbReference type="InterPro" id="IPR036618">
    <property type="entry name" value="PtsI_HPr-bd_sf"/>
</dbReference>
<dbReference type="Gene3D" id="3.30.450.40">
    <property type="match status" value="1"/>
</dbReference>
<dbReference type="SUPFAM" id="SSF51621">
    <property type="entry name" value="Phosphoenolpyruvate/pyruvate domain"/>
    <property type="match status" value="1"/>
</dbReference>
<dbReference type="InterPro" id="IPR008731">
    <property type="entry name" value="PTS_EIN"/>
</dbReference>
<dbReference type="SUPFAM" id="SSF55781">
    <property type="entry name" value="GAF domain-like"/>
    <property type="match status" value="1"/>
</dbReference>
<evidence type="ECO:0000256" key="5">
    <source>
        <dbReference type="ARBA" id="ARBA00012232"/>
    </source>
</evidence>
<keyword evidence="10" id="KW-0598">Phosphotransferase system</keyword>
<dbReference type="STRING" id="1821621.A8C75_07100"/>
<accession>A0A1A9EXC0</accession>
<dbReference type="NCBIfam" id="TIGR01417">
    <property type="entry name" value="PTS_I_fam"/>
    <property type="match status" value="1"/>
</dbReference>
<dbReference type="GO" id="GO:0008965">
    <property type="term" value="F:phosphoenolpyruvate-protein phosphotransferase activity"/>
    <property type="evidence" value="ECO:0007669"/>
    <property type="project" value="UniProtKB-EC"/>
</dbReference>
<evidence type="ECO:0000256" key="3">
    <source>
        <dbReference type="ARBA" id="ARBA00004496"/>
    </source>
</evidence>
<dbReference type="EMBL" id="CP015839">
    <property type="protein sequence ID" value="ANG62281.1"/>
    <property type="molecule type" value="Genomic_DNA"/>
</dbReference>
<dbReference type="InterPro" id="IPR003018">
    <property type="entry name" value="GAF"/>
</dbReference>
<comment type="cofactor">
    <cofactor evidence="2">
        <name>Mg(2+)</name>
        <dbReference type="ChEBI" id="CHEBI:18420"/>
    </cofactor>
</comment>
<dbReference type="InterPro" id="IPR050499">
    <property type="entry name" value="PEP-utilizing_PTS_enzyme"/>
</dbReference>
<name>A0A1A9EXC0_9GAMM</name>
<dbReference type="RefSeq" id="WP_067379987.1">
    <property type="nucleotide sequence ID" value="NZ_CP015839.1"/>
</dbReference>
<dbReference type="KEGG" id="mars:A8C75_07100"/>
<comment type="subcellular location">
    <subcellularLocation>
        <location evidence="3">Cytoplasm</location>
    </subcellularLocation>
</comment>
<dbReference type="InterPro" id="IPR036637">
    <property type="entry name" value="Phosphohistidine_dom_sf"/>
</dbReference>
<sequence>MLHSLSTLTSLVQDISRAENAVAAMRQIVVKLTELFSVPVCSLYLKSSSEQRLVLAATAGLADVAVGKVSLALNEGLVGKIGRTLHPLNLADAPTHDKFVYIPETHEAPYHQFMGVPLIHLRELIGVLVIQGTEQQRFSQDAEAFMVTIASQLAGTLQSIQRSGAWLPQQPVTHDIDRYSGVKSAPGIGCGRLEVLHLNLSLQDITQQRSTNIDADLARFEAAVARLTDELTLGASRLGDSLPSDIANLFSVYLMMLQSPELHERTVQHIQQGFKASWALRETIDELAGAFDQAQDPYLRARGEDIRNIGNRLLRHMLSKTPLDTASEQRELVLASDLISIADLSIYRPEQIKGIICTAGSALSHTGIVANALGIPAVMGVTSLDLKKFDGEEVIVDGYRGECILHPQPALLKEYRRLQHADAQFIDQLACLRDLPAETRDGVRVQLLTNTGLLADVTPGRKHGAEGVGLYRSEIPFMLHDSFPTEDEQYEIYRQVLSAYSPLPVSMRTLDIGGDKQLPYFEIREDNPFLGWRGIRFTLDNTSLLVTQLRAMLRANVDNDNLRLLIPMVSRIDELESFVRIVDDTLEELQSEGVAVVRPPIGMMVEVPSAVLLLPRMLKYVDYVSIGSNDLTQYLLAVDRNNPKVSALFDNLNPVMLVALEQIVAHTQAANIPLSLCGEMASDPAAVLLLLGMGLRTLSLNAHSIPKIKWLIRSVNCTDAQALLHKAQHLASEVEIRALMSEELKRLGLKNLSGPEPATIV</sequence>
<proteinExistence type="inferred from homology"/>
<gene>
    <name evidence="15" type="ORF">A8C75_07100</name>
</gene>
<dbReference type="InterPro" id="IPR015813">
    <property type="entry name" value="Pyrv/PenolPyrv_kinase-like_dom"/>
</dbReference>
<evidence type="ECO:0000256" key="11">
    <source>
        <dbReference type="ARBA" id="ARBA00022723"/>
    </source>
</evidence>
<protein>
    <recommendedName>
        <fullName evidence="5">phosphoenolpyruvate--protein phosphotransferase</fullName>
        <ecNumber evidence="5">2.7.3.9</ecNumber>
    </recommendedName>
</protein>
<keyword evidence="15" id="KW-0670">Pyruvate</keyword>
<keyword evidence="7" id="KW-0963">Cytoplasm</keyword>
<evidence type="ECO:0000313" key="15">
    <source>
        <dbReference type="EMBL" id="ANG62281.1"/>
    </source>
</evidence>
<feature type="domain" description="GAF" evidence="14">
    <location>
        <begin position="20"/>
        <end position="167"/>
    </location>
</feature>
<keyword evidence="13" id="KW-0460">Magnesium</keyword>
<comment type="catalytic activity">
    <reaction evidence="1">
        <text>L-histidyl-[protein] + phosphoenolpyruvate = N(pros)-phospho-L-histidyl-[protein] + pyruvate</text>
        <dbReference type="Rhea" id="RHEA:23880"/>
        <dbReference type="Rhea" id="RHEA-COMP:9745"/>
        <dbReference type="Rhea" id="RHEA-COMP:9746"/>
        <dbReference type="ChEBI" id="CHEBI:15361"/>
        <dbReference type="ChEBI" id="CHEBI:29979"/>
        <dbReference type="ChEBI" id="CHEBI:58702"/>
        <dbReference type="ChEBI" id="CHEBI:64837"/>
        <dbReference type="EC" id="2.7.3.9"/>
    </reaction>
</comment>
<reference evidence="16" key="1">
    <citation type="submission" date="2016-05" db="EMBL/GenBank/DDBJ databases">
        <authorList>
            <person name="Baek K."/>
            <person name="Yang S.-J."/>
        </authorList>
    </citation>
    <scope>NUCLEOTIDE SEQUENCE [LARGE SCALE GENOMIC DNA]</scope>
    <source>
        <strain evidence="16">ST58-10</strain>
    </source>
</reference>
<keyword evidence="12" id="KW-0418">Kinase</keyword>
<keyword evidence="16" id="KW-1185">Reference proteome</keyword>
<dbReference type="Pfam" id="PF02896">
    <property type="entry name" value="PEP-utilizers_C"/>
    <property type="match status" value="1"/>
</dbReference>